<dbReference type="Proteomes" id="UP001228113">
    <property type="component" value="Chromosome"/>
</dbReference>
<proteinExistence type="predicted"/>
<dbReference type="SMART" id="SM00448">
    <property type="entry name" value="REC"/>
    <property type="match status" value="1"/>
</dbReference>
<dbReference type="Gene3D" id="1.10.3210.10">
    <property type="entry name" value="Hypothetical protein af1432"/>
    <property type="match status" value="1"/>
</dbReference>
<accession>A0AA48GWV9</accession>
<reference evidence="3" key="1">
    <citation type="journal article" date="2023" name="Int. J. Syst. Evol. Microbiol.">
        <title>Mesoterricola silvestris gen. nov., sp. nov., Mesoterricola sediminis sp. nov., Geothrix oryzae sp. nov., Geothrix edaphica sp. nov., Geothrix rubra sp. nov., and Geothrix limicola sp. nov., six novel members of Acidobacteriota isolated from soils.</title>
        <authorList>
            <person name="Itoh H."/>
            <person name="Sugisawa Y."/>
            <person name="Mise K."/>
            <person name="Xu Z."/>
            <person name="Kuniyasu M."/>
            <person name="Ushijima N."/>
            <person name="Kawano K."/>
            <person name="Kobayashi E."/>
            <person name="Shiratori Y."/>
            <person name="Masuda Y."/>
            <person name="Senoo K."/>
        </authorList>
    </citation>
    <scope>NUCLEOTIDE SEQUENCE</scope>
    <source>
        <strain evidence="3">W786</strain>
    </source>
</reference>
<feature type="modified residue" description="4-aspartylphosphate" evidence="1">
    <location>
        <position position="53"/>
    </location>
</feature>
<evidence type="ECO:0000259" key="2">
    <source>
        <dbReference type="PROSITE" id="PS50110"/>
    </source>
</evidence>
<evidence type="ECO:0000256" key="1">
    <source>
        <dbReference type="PROSITE-ProRule" id="PRU00169"/>
    </source>
</evidence>
<name>A0AA48GWV9_9BACT</name>
<dbReference type="PROSITE" id="PS50110">
    <property type="entry name" value="RESPONSE_REGULATORY"/>
    <property type="match status" value="1"/>
</dbReference>
<dbReference type="Pfam" id="PF00072">
    <property type="entry name" value="Response_reg"/>
    <property type="match status" value="1"/>
</dbReference>
<dbReference type="RefSeq" id="WP_316410409.1">
    <property type="nucleotide sequence ID" value="NZ_AP027081.1"/>
</dbReference>
<dbReference type="KEGG" id="msea:METESE_27170"/>
<dbReference type="EMBL" id="AP027081">
    <property type="protein sequence ID" value="BDU77759.1"/>
    <property type="molecule type" value="Genomic_DNA"/>
</dbReference>
<dbReference type="Gene3D" id="3.40.50.2300">
    <property type="match status" value="1"/>
</dbReference>
<dbReference type="InterPro" id="IPR052020">
    <property type="entry name" value="Cyclic_di-GMP/3'3'-cGAMP_PDE"/>
</dbReference>
<gene>
    <name evidence="3" type="ORF">METESE_27170</name>
</gene>
<keyword evidence="1" id="KW-0597">Phosphoprotein</keyword>
<evidence type="ECO:0000313" key="3">
    <source>
        <dbReference type="EMBL" id="BDU77759.1"/>
    </source>
</evidence>
<organism evidence="3 4">
    <name type="scientific">Mesoterricola sediminis</name>
    <dbReference type="NCBI Taxonomy" id="2927980"/>
    <lineage>
        <taxon>Bacteria</taxon>
        <taxon>Pseudomonadati</taxon>
        <taxon>Acidobacteriota</taxon>
        <taxon>Holophagae</taxon>
        <taxon>Holophagales</taxon>
        <taxon>Holophagaceae</taxon>
        <taxon>Mesoterricola</taxon>
    </lineage>
</organism>
<dbReference type="InterPro" id="IPR001789">
    <property type="entry name" value="Sig_transdc_resp-reg_receiver"/>
</dbReference>
<feature type="domain" description="Response regulatory" evidence="2">
    <location>
        <begin position="4"/>
        <end position="119"/>
    </location>
</feature>
<dbReference type="PANTHER" id="PTHR45228">
    <property type="entry name" value="CYCLIC DI-GMP PHOSPHODIESTERASE TM_0186-RELATED"/>
    <property type="match status" value="1"/>
</dbReference>
<dbReference type="Pfam" id="PF13487">
    <property type="entry name" value="HD_5"/>
    <property type="match status" value="1"/>
</dbReference>
<dbReference type="AlphaFoldDB" id="A0AA48GWV9"/>
<protein>
    <submittedName>
        <fullName evidence="3">Response regulator receiver modulated metal-depenent phosphohydrolase</fullName>
    </submittedName>
</protein>
<dbReference type="GO" id="GO:0000160">
    <property type="term" value="P:phosphorelay signal transduction system"/>
    <property type="evidence" value="ECO:0007669"/>
    <property type="project" value="InterPro"/>
</dbReference>
<dbReference type="CDD" id="cd17569">
    <property type="entry name" value="REC_HupR-like"/>
    <property type="match status" value="1"/>
</dbReference>
<dbReference type="PANTHER" id="PTHR45228:SF8">
    <property type="entry name" value="TWO-COMPONENT RESPONSE REGULATOR-RELATED"/>
    <property type="match status" value="1"/>
</dbReference>
<dbReference type="InterPro" id="IPR011006">
    <property type="entry name" value="CheY-like_superfamily"/>
</dbReference>
<evidence type="ECO:0000313" key="4">
    <source>
        <dbReference type="Proteomes" id="UP001228113"/>
    </source>
</evidence>
<dbReference type="SUPFAM" id="SSF52172">
    <property type="entry name" value="CheY-like"/>
    <property type="match status" value="1"/>
</dbReference>
<keyword evidence="4" id="KW-1185">Reference proteome</keyword>
<sequence>MRDKVLLVDDDPNILSAYTRNLRKRFQIDTAPGGAEALELMRTSGPYAVILSDMRMPGMDGIQFLSMARTLAPDTVRIMLTGNADQQTAIEAVNRGRIFRFLTKPCDADDLALTLELAIKQYQLVAAEHELVEGTLKGSIALLVELLSIADPEAFSRAQQLAPLAQRMARVLNHPSPWIVNVACLLSRIGLLTLPPGVLARVRQGEATPQEVEAIERLPEISSNLLLHIPRMEGVAQAILYMTKEYGGAGFPEDAIREDALPLAARILKAGSDFLDLRASGHTPGAALERLREGAGVHDPRVLEALGTALLMPEDGAPVAGDAPHLATHETVQAGQTLVEGVQTREGILLYPPQTRLGPTHLERLKNFAHLVGLKEPFLVLGGPPEVPVA</sequence>